<dbReference type="InterPro" id="IPR016440">
    <property type="entry name" value="Rubredoxin-O_OxRdtase"/>
</dbReference>
<feature type="domain" description="Flavodoxin-like" evidence="6">
    <location>
        <begin position="258"/>
        <end position="398"/>
    </location>
</feature>
<dbReference type="InterPro" id="IPR036866">
    <property type="entry name" value="RibonucZ/Hydroxyglut_hydro"/>
</dbReference>
<dbReference type="PROSITE" id="PS00201">
    <property type="entry name" value="FLAVODOXIN"/>
    <property type="match status" value="1"/>
</dbReference>
<dbReference type="GO" id="GO:0046872">
    <property type="term" value="F:metal ion binding"/>
    <property type="evidence" value="ECO:0007669"/>
    <property type="project" value="InterPro"/>
</dbReference>
<gene>
    <name evidence="7" type="ORF">SAMN05444424_0403</name>
</gene>
<evidence type="ECO:0000256" key="3">
    <source>
        <dbReference type="ARBA" id="ARBA00022448"/>
    </source>
</evidence>
<dbReference type="EMBL" id="FQVY01000001">
    <property type="protein sequence ID" value="SHF70562.1"/>
    <property type="molecule type" value="Genomic_DNA"/>
</dbReference>
<dbReference type="PIRSF" id="PIRSF005243">
    <property type="entry name" value="ROO"/>
    <property type="match status" value="1"/>
</dbReference>
<dbReference type="AlphaFoldDB" id="A0AAQ1RV30"/>
<keyword evidence="5" id="KW-0408">Iron</keyword>
<dbReference type="GO" id="GO:0010181">
    <property type="term" value="F:FMN binding"/>
    <property type="evidence" value="ECO:0007669"/>
    <property type="project" value="InterPro"/>
</dbReference>
<dbReference type="SMART" id="SM00849">
    <property type="entry name" value="Lactamase_B"/>
    <property type="match status" value="1"/>
</dbReference>
<dbReference type="SUPFAM" id="SSF52218">
    <property type="entry name" value="Flavoproteins"/>
    <property type="match status" value="1"/>
</dbReference>
<keyword evidence="3" id="KW-0813">Transport</keyword>
<name>A0AAQ1RV30_9FIRM</name>
<dbReference type="PANTHER" id="PTHR32145:SF11">
    <property type="entry name" value="DIFLAVIN FLAVOPROTEIN A 2-RELATED"/>
    <property type="match status" value="1"/>
</dbReference>
<dbReference type="PROSITE" id="PS50902">
    <property type="entry name" value="FLAVODOXIN_LIKE"/>
    <property type="match status" value="1"/>
</dbReference>
<evidence type="ECO:0000256" key="4">
    <source>
        <dbReference type="ARBA" id="ARBA00022982"/>
    </source>
</evidence>
<dbReference type="InterPro" id="IPR001279">
    <property type="entry name" value="Metallo-B-lactamas"/>
</dbReference>
<dbReference type="Gene3D" id="3.60.15.10">
    <property type="entry name" value="Ribonuclease Z/Hydroxyacylglutathione hydrolase-like"/>
    <property type="match status" value="1"/>
</dbReference>
<dbReference type="Pfam" id="PF19583">
    <property type="entry name" value="ODP"/>
    <property type="match status" value="1"/>
</dbReference>
<evidence type="ECO:0000259" key="6">
    <source>
        <dbReference type="PROSITE" id="PS50902"/>
    </source>
</evidence>
<dbReference type="Gene3D" id="3.40.50.360">
    <property type="match status" value="1"/>
</dbReference>
<evidence type="ECO:0000313" key="8">
    <source>
        <dbReference type="Proteomes" id="UP000184089"/>
    </source>
</evidence>
<accession>A0AAQ1RV30</accession>
<keyword evidence="4" id="KW-0249">Electron transport</keyword>
<dbReference type="CDD" id="cd07709">
    <property type="entry name" value="flavodiiron_proteins_MBL-fold"/>
    <property type="match status" value="1"/>
</dbReference>
<reference evidence="8" key="1">
    <citation type="submission" date="2016-11" db="EMBL/GenBank/DDBJ databases">
        <authorList>
            <person name="Jaros S."/>
            <person name="Januszkiewicz K."/>
            <person name="Wedrychowicz H."/>
        </authorList>
    </citation>
    <scope>NUCLEOTIDE SEQUENCE [LARGE SCALE GENOMIC DNA]</scope>
    <source>
        <strain evidence="8">DSM 4029</strain>
    </source>
</reference>
<dbReference type="PANTHER" id="PTHR32145">
    <property type="entry name" value="DIFLAVIN FLAVOPROTEIN A 2-RELATED"/>
    <property type="match status" value="1"/>
</dbReference>
<comment type="cofactor">
    <cofactor evidence="1">
        <name>Fe cation</name>
        <dbReference type="ChEBI" id="CHEBI:24875"/>
    </cofactor>
</comment>
<dbReference type="GO" id="GO:0016651">
    <property type="term" value="F:oxidoreductase activity, acting on NAD(P)H"/>
    <property type="evidence" value="ECO:0007669"/>
    <property type="project" value="UniProtKB-ARBA"/>
</dbReference>
<dbReference type="Proteomes" id="UP000184089">
    <property type="component" value="Unassembled WGS sequence"/>
</dbReference>
<dbReference type="InterPro" id="IPR008254">
    <property type="entry name" value="Flavodoxin/NO_synth"/>
</dbReference>
<evidence type="ECO:0000313" key="7">
    <source>
        <dbReference type="EMBL" id="SHF70562.1"/>
    </source>
</evidence>
<dbReference type="Pfam" id="PF00258">
    <property type="entry name" value="Flavodoxin_1"/>
    <property type="match status" value="1"/>
</dbReference>
<dbReference type="SUPFAM" id="SSF56281">
    <property type="entry name" value="Metallo-hydrolase/oxidoreductase"/>
    <property type="match status" value="1"/>
</dbReference>
<dbReference type="InterPro" id="IPR029039">
    <property type="entry name" value="Flavoprotein-like_sf"/>
</dbReference>
<dbReference type="InterPro" id="IPR045761">
    <property type="entry name" value="ODP_dom"/>
</dbReference>
<dbReference type="InterPro" id="IPR001226">
    <property type="entry name" value="Flavodoxin_CS"/>
</dbReference>
<dbReference type="InterPro" id="IPR051285">
    <property type="entry name" value="NADH_oxidoreductase_modular"/>
</dbReference>
<evidence type="ECO:0000256" key="1">
    <source>
        <dbReference type="ARBA" id="ARBA00001962"/>
    </source>
</evidence>
<dbReference type="GO" id="GO:0009055">
    <property type="term" value="F:electron transfer activity"/>
    <property type="evidence" value="ECO:0007669"/>
    <property type="project" value="InterPro"/>
</dbReference>
<comment type="similarity">
    <text evidence="2">In the N-terminal section; belongs to the zinc metallo-hydrolase group 3 family.</text>
</comment>
<sequence length="401" mass="44507">MSGTKKIKDGIYYTGILNPNMRVFDVVMRTEYGTSYNAYTVVGSEKTALIDASHLTFAEDYLETLEQVCDIAKVDYLVMNHCEPDHSGAVAKLVEKYPDITVLVSQAGSIYLKGITNNPNMKVEVVKNGDTRDLGGKTLTFLSAPFLHWPDSIFTYLPEDKVVFTCDFLGAHYCEPLVWDNKVTYPKAYEEAVKVYYDAIFSPFASYVRKGLDILSTLDFDTACTSHGPILTKGCCLEWVMEQYRQWSAEPAGEKPLIPIFYCSAYGNTTQLAEEIRAGILSVKPEAEIPLYNVIEHDLGEQAAALNRSTAFLLGSPTINRNAVPPIWNLLAHIDAIGNQKKPVAVFGSFGWSGEAVPLLNGYLSNLKFNVAMDGLKVTFVPSEEDLKKAFAYGKEFAEKL</sequence>
<evidence type="ECO:0000256" key="5">
    <source>
        <dbReference type="ARBA" id="ARBA00023004"/>
    </source>
</evidence>
<proteinExistence type="inferred from homology"/>
<protein>
    <submittedName>
        <fullName evidence="7">Flavorubredoxin</fullName>
    </submittedName>
</protein>
<evidence type="ECO:0000256" key="2">
    <source>
        <dbReference type="ARBA" id="ARBA00007121"/>
    </source>
</evidence>
<organism evidence="7 8">
    <name type="scientific">Bittarella massiliensis</name>
    <name type="common">ex Durand et al. 2017</name>
    <dbReference type="NCBI Taxonomy" id="1720313"/>
    <lineage>
        <taxon>Bacteria</taxon>
        <taxon>Bacillati</taxon>
        <taxon>Bacillota</taxon>
        <taxon>Clostridia</taxon>
        <taxon>Eubacteriales</taxon>
        <taxon>Oscillospiraceae</taxon>
        <taxon>Bittarella (ex Durand et al. 2017)</taxon>
    </lineage>
</organism>
<comment type="caution">
    <text evidence="7">The sequence shown here is derived from an EMBL/GenBank/DDBJ whole genome shotgun (WGS) entry which is preliminary data.</text>
</comment>